<proteinExistence type="predicted"/>
<dbReference type="EMBL" id="UINC01000924">
    <property type="protein sequence ID" value="SUZ63758.1"/>
    <property type="molecule type" value="Genomic_DNA"/>
</dbReference>
<organism evidence="1">
    <name type="scientific">marine metagenome</name>
    <dbReference type="NCBI Taxonomy" id="408172"/>
    <lineage>
        <taxon>unclassified sequences</taxon>
        <taxon>metagenomes</taxon>
        <taxon>ecological metagenomes</taxon>
    </lineage>
</organism>
<protein>
    <recommendedName>
        <fullName evidence="2">Gamma carbonic anhydrase family protein</fullName>
    </recommendedName>
</protein>
<dbReference type="Gene3D" id="2.160.10.10">
    <property type="entry name" value="Hexapeptide repeat proteins"/>
    <property type="match status" value="1"/>
</dbReference>
<sequence>VGADASVWFGAVLRGDNPDYGIVIGPRTSVQDNCVVHVGTWGPTVIGEDVTVGHGAKFESCTIGDRTLVGMNAVILQNAVVGCECLLAANTVILEGSKVPDRSLVAGVPGQVKKTLEGNAASWIEGGGEHYVILSREYRDAGIGIPEKD</sequence>
<feature type="non-terminal residue" evidence="1">
    <location>
        <position position="1"/>
    </location>
</feature>
<reference evidence="1" key="1">
    <citation type="submission" date="2018-05" db="EMBL/GenBank/DDBJ databases">
        <authorList>
            <person name="Lanie J.A."/>
            <person name="Ng W.-L."/>
            <person name="Kazmierczak K.M."/>
            <person name="Andrzejewski T.M."/>
            <person name="Davidsen T.M."/>
            <person name="Wayne K.J."/>
            <person name="Tettelin H."/>
            <person name="Glass J.I."/>
            <person name="Rusch D."/>
            <person name="Podicherti R."/>
            <person name="Tsui H.-C.T."/>
            <person name="Winkler M.E."/>
        </authorList>
    </citation>
    <scope>NUCLEOTIDE SEQUENCE</scope>
</reference>
<name>A0A381PBV4_9ZZZZ</name>
<evidence type="ECO:0000313" key="1">
    <source>
        <dbReference type="EMBL" id="SUZ63758.1"/>
    </source>
</evidence>
<dbReference type="InterPro" id="IPR001451">
    <property type="entry name" value="Hexapep"/>
</dbReference>
<dbReference type="AlphaFoldDB" id="A0A381PBV4"/>
<dbReference type="SUPFAM" id="SSF51161">
    <property type="entry name" value="Trimeric LpxA-like enzymes"/>
    <property type="match status" value="1"/>
</dbReference>
<dbReference type="Pfam" id="PF00132">
    <property type="entry name" value="Hexapep"/>
    <property type="match status" value="1"/>
</dbReference>
<dbReference type="PANTHER" id="PTHR13061">
    <property type="entry name" value="DYNACTIN SUBUNIT P25"/>
    <property type="match status" value="1"/>
</dbReference>
<dbReference type="CDD" id="cd04645">
    <property type="entry name" value="LbH_gamma_CA_like"/>
    <property type="match status" value="1"/>
</dbReference>
<dbReference type="InterPro" id="IPR050484">
    <property type="entry name" value="Transf_Hexapept/Carb_Anhydrase"/>
</dbReference>
<dbReference type="PANTHER" id="PTHR13061:SF29">
    <property type="entry name" value="GAMMA CARBONIC ANHYDRASE-LIKE 1, MITOCHONDRIAL-RELATED"/>
    <property type="match status" value="1"/>
</dbReference>
<evidence type="ECO:0008006" key="2">
    <source>
        <dbReference type="Google" id="ProtNLM"/>
    </source>
</evidence>
<gene>
    <name evidence="1" type="ORF">METZ01_LOCUS16612</name>
</gene>
<dbReference type="InterPro" id="IPR047324">
    <property type="entry name" value="LbH_gamma_CA-like"/>
</dbReference>
<dbReference type="InterPro" id="IPR011004">
    <property type="entry name" value="Trimer_LpxA-like_sf"/>
</dbReference>
<accession>A0A381PBV4</accession>